<organism evidence="1 2">
    <name type="scientific">Prunus yedoensis var. nudiflora</name>
    <dbReference type="NCBI Taxonomy" id="2094558"/>
    <lineage>
        <taxon>Eukaryota</taxon>
        <taxon>Viridiplantae</taxon>
        <taxon>Streptophyta</taxon>
        <taxon>Embryophyta</taxon>
        <taxon>Tracheophyta</taxon>
        <taxon>Spermatophyta</taxon>
        <taxon>Magnoliopsida</taxon>
        <taxon>eudicotyledons</taxon>
        <taxon>Gunneridae</taxon>
        <taxon>Pentapetalae</taxon>
        <taxon>rosids</taxon>
        <taxon>fabids</taxon>
        <taxon>Rosales</taxon>
        <taxon>Rosaceae</taxon>
        <taxon>Amygdaloideae</taxon>
        <taxon>Amygdaleae</taxon>
        <taxon>Prunus</taxon>
    </lineage>
</organism>
<reference evidence="1 2" key="1">
    <citation type="submission" date="2018-02" db="EMBL/GenBank/DDBJ databases">
        <title>Draft genome of wild Prunus yedoensis var. nudiflora.</title>
        <authorList>
            <person name="Baek S."/>
            <person name="Kim J.-H."/>
            <person name="Choi K."/>
            <person name="Kim G.-B."/>
            <person name="Cho A."/>
            <person name="Jang H."/>
            <person name="Shin C.-H."/>
            <person name="Yu H.-J."/>
            <person name="Mun J.-H."/>
        </authorList>
    </citation>
    <scope>NUCLEOTIDE SEQUENCE [LARGE SCALE GENOMIC DNA]</scope>
    <source>
        <strain evidence="2">cv. Jeju island</strain>
        <tissue evidence="1">Leaf</tissue>
    </source>
</reference>
<name>A0A314UAB0_PRUYE</name>
<proteinExistence type="predicted"/>
<dbReference type="AlphaFoldDB" id="A0A314UAB0"/>
<protein>
    <submittedName>
        <fullName evidence="1">Uncharacterized protein</fullName>
    </submittedName>
</protein>
<comment type="caution">
    <text evidence="1">The sequence shown here is derived from an EMBL/GenBank/DDBJ whole genome shotgun (WGS) entry which is preliminary data.</text>
</comment>
<evidence type="ECO:0000313" key="2">
    <source>
        <dbReference type="Proteomes" id="UP000250321"/>
    </source>
</evidence>
<sequence length="81" mass="8958">MGKEGEVQQAPFSLPFTSREKMITGFDADPTAVSVSLLVQHLLRFVGLHLLGCRMCVPDTMDEGHQFWLLNSSPPNNPMDA</sequence>
<evidence type="ECO:0000313" key="1">
    <source>
        <dbReference type="EMBL" id="PQM34313.1"/>
    </source>
</evidence>
<dbReference type="EMBL" id="PJQY01003819">
    <property type="protein sequence ID" value="PQM34313.1"/>
    <property type="molecule type" value="Genomic_DNA"/>
</dbReference>
<gene>
    <name evidence="1" type="ORF">Pyn_30617</name>
</gene>
<dbReference type="Proteomes" id="UP000250321">
    <property type="component" value="Unassembled WGS sequence"/>
</dbReference>
<accession>A0A314UAB0</accession>
<keyword evidence="2" id="KW-1185">Reference proteome</keyword>